<sequence>MYYCTIDIRRNRHMACDCVHQYQLGPERSFLVVTPLFGAIQNFIYEHDWLCAELRYRPPSVTDKPFMITLGQPRYHKHTCDDVFSATSWKVLKGTNADLSNRSTTYNSGLGFFWSSTSEMPACPTNSSKPKSCLQQKQTIRRADTGLRLKASQPAFRGNESSGAGVRDRTTRSARAPFCMFITYFGGKQTTWATKFNASEQIKRAADIDSQLPCFGRLNNASARILDREA</sequence>
<dbReference type="EnsemblProtists" id="HpaT814733">
    <property type="protein sequence ID" value="HpaP814733"/>
    <property type="gene ID" value="HpaG814733"/>
</dbReference>
<dbReference type="InParanoid" id="M4C6J6"/>
<reference evidence="1" key="2">
    <citation type="submission" date="2015-06" db="UniProtKB">
        <authorList>
            <consortium name="EnsemblProtists"/>
        </authorList>
    </citation>
    <scope>IDENTIFICATION</scope>
    <source>
        <strain evidence="1">Emoy2</strain>
    </source>
</reference>
<name>M4C6J6_HYAAE</name>
<dbReference type="HOGENOM" id="CLU_1206784_0_0_1"/>
<protein>
    <submittedName>
        <fullName evidence="1">Uncharacterized protein</fullName>
    </submittedName>
</protein>
<dbReference type="Proteomes" id="UP000011713">
    <property type="component" value="Unassembled WGS sequence"/>
</dbReference>
<accession>M4C6J6</accession>
<keyword evidence="2" id="KW-1185">Reference proteome</keyword>
<reference evidence="2" key="1">
    <citation type="journal article" date="2010" name="Science">
        <title>Signatures of adaptation to obligate biotrophy in the Hyaloperonospora arabidopsidis genome.</title>
        <authorList>
            <person name="Baxter L."/>
            <person name="Tripathy S."/>
            <person name="Ishaque N."/>
            <person name="Boot N."/>
            <person name="Cabral A."/>
            <person name="Kemen E."/>
            <person name="Thines M."/>
            <person name="Ah-Fong A."/>
            <person name="Anderson R."/>
            <person name="Badejoko W."/>
            <person name="Bittner-Eddy P."/>
            <person name="Boore J.L."/>
            <person name="Chibucos M.C."/>
            <person name="Coates M."/>
            <person name="Dehal P."/>
            <person name="Delehaunty K."/>
            <person name="Dong S."/>
            <person name="Downton P."/>
            <person name="Dumas B."/>
            <person name="Fabro G."/>
            <person name="Fronick C."/>
            <person name="Fuerstenberg S.I."/>
            <person name="Fulton L."/>
            <person name="Gaulin E."/>
            <person name="Govers F."/>
            <person name="Hughes L."/>
            <person name="Humphray S."/>
            <person name="Jiang R.H."/>
            <person name="Judelson H."/>
            <person name="Kamoun S."/>
            <person name="Kyung K."/>
            <person name="Meijer H."/>
            <person name="Minx P."/>
            <person name="Morris P."/>
            <person name="Nelson J."/>
            <person name="Phuntumart V."/>
            <person name="Qutob D."/>
            <person name="Rehmany A."/>
            <person name="Rougon-Cardoso A."/>
            <person name="Ryden P."/>
            <person name="Torto-Alalibo T."/>
            <person name="Studholme D."/>
            <person name="Wang Y."/>
            <person name="Win J."/>
            <person name="Wood J."/>
            <person name="Clifton S.W."/>
            <person name="Rogers J."/>
            <person name="Van den Ackerveken G."/>
            <person name="Jones J.D."/>
            <person name="McDowell J.M."/>
            <person name="Beynon J."/>
            <person name="Tyler B.M."/>
        </authorList>
    </citation>
    <scope>NUCLEOTIDE SEQUENCE [LARGE SCALE GENOMIC DNA]</scope>
    <source>
        <strain evidence="2">Emoy2</strain>
    </source>
</reference>
<organism evidence="1 2">
    <name type="scientific">Hyaloperonospora arabidopsidis (strain Emoy2)</name>
    <name type="common">Downy mildew agent</name>
    <name type="synonym">Peronospora arabidopsidis</name>
    <dbReference type="NCBI Taxonomy" id="559515"/>
    <lineage>
        <taxon>Eukaryota</taxon>
        <taxon>Sar</taxon>
        <taxon>Stramenopiles</taxon>
        <taxon>Oomycota</taxon>
        <taxon>Peronosporomycetes</taxon>
        <taxon>Peronosporales</taxon>
        <taxon>Peronosporaceae</taxon>
        <taxon>Hyaloperonospora</taxon>
    </lineage>
</organism>
<dbReference type="VEuPathDB" id="FungiDB:HpaG814733"/>
<proteinExistence type="predicted"/>
<dbReference type="AlphaFoldDB" id="M4C6J6"/>
<dbReference type="EMBL" id="JH598801">
    <property type="status" value="NOT_ANNOTATED_CDS"/>
    <property type="molecule type" value="Genomic_DNA"/>
</dbReference>
<evidence type="ECO:0000313" key="1">
    <source>
        <dbReference type="EnsemblProtists" id="HpaP814733"/>
    </source>
</evidence>
<evidence type="ECO:0000313" key="2">
    <source>
        <dbReference type="Proteomes" id="UP000011713"/>
    </source>
</evidence>